<comment type="caution">
    <text evidence="1">The sequence shown here is derived from an EMBL/GenBank/DDBJ whole genome shotgun (WGS) entry which is preliminary data.</text>
</comment>
<name>A0A9N9IVG9_9GLOM</name>
<sequence length="112" mass="12940">MPKDKKVKVSKKAPKKKILSNNACRITWCEDEEKLNICQAKRPIGTQITRIEFEFNTKKVKPLLEDIQEIDCSLCNFSENEIIMYLDLSKMQVFLSTGETETESAVFDKGNY</sequence>
<proteinExistence type="predicted"/>
<gene>
    <name evidence="1" type="ORF">CPELLU_LOCUS14855</name>
</gene>
<dbReference type="AlphaFoldDB" id="A0A9N9IVG9"/>
<evidence type="ECO:0000313" key="2">
    <source>
        <dbReference type="Proteomes" id="UP000789759"/>
    </source>
</evidence>
<evidence type="ECO:0000313" key="1">
    <source>
        <dbReference type="EMBL" id="CAG8753351.1"/>
    </source>
</evidence>
<accession>A0A9N9IVG9</accession>
<keyword evidence="2" id="KW-1185">Reference proteome</keyword>
<dbReference type="OrthoDB" id="2439548at2759"/>
<organism evidence="1 2">
    <name type="scientific">Cetraspora pellucida</name>
    <dbReference type="NCBI Taxonomy" id="1433469"/>
    <lineage>
        <taxon>Eukaryota</taxon>
        <taxon>Fungi</taxon>
        <taxon>Fungi incertae sedis</taxon>
        <taxon>Mucoromycota</taxon>
        <taxon>Glomeromycotina</taxon>
        <taxon>Glomeromycetes</taxon>
        <taxon>Diversisporales</taxon>
        <taxon>Gigasporaceae</taxon>
        <taxon>Cetraspora</taxon>
    </lineage>
</organism>
<dbReference type="Proteomes" id="UP000789759">
    <property type="component" value="Unassembled WGS sequence"/>
</dbReference>
<dbReference type="EMBL" id="CAJVQA010018320">
    <property type="protein sequence ID" value="CAG8753351.1"/>
    <property type="molecule type" value="Genomic_DNA"/>
</dbReference>
<reference evidence="1" key="1">
    <citation type="submission" date="2021-06" db="EMBL/GenBank/DDBJ databases">
        <authorList>
            <person name="Kallberg Y."/>
            <person name="Tangrot J."/>
            <person name="Rosling A."/>
        </authorList>
    </citation>
    <scope>NUCLEOTIDE SEQUENCE</scope>
    <source>
        <strain evidence="1">FL966</strain>
    </source>
</reference>
<protein>
    <submittedName>
        <fullName evidence="1">4579_t:CDS:1</fullName>
    </submittedName>
</protein>